<evidence type="ECO:0000313" key="1">
    <source>
        <dbReference type="EMBL" id="GMN75683.1"/>
    </source>
</evidence>
<keyword evidence="2" id="KW-1185">Reference proteome</keyword>
<reference evidence="1" key="1">
    <citation type="submission" date="2023-07" db="EMBL/GenBank/DDBJ databases">
        <title>draft genome sequence of fig (Ficus carica).</title>
        <authorList>
            <person name="Takahashi T."/>
            <person name="Nishimura K."/>
        </authorList>
    </citation>
    <scope>NUCLEOTIDE SEQUENCE</scope>
</reference>
<gene>
    <name evidence="1" type="ORF">TIFTF001_056466</name>
</gene>
<proteinExistence type="predicted"/>
<dbReference type="EMBL" id="BTGU01020828">
    <property type="protein sequence ID" value="GMN75683.1"/>
    <property type="molecule type" value="Genomic_DNA"/>
</dbReference>
<evidence type="ECO:0000313" key="2">
    <source>
        <dbReference type="Proteomes" id="UP001187192"/>
    </source>
</evidence>
<organism evidence="1 2">
    <name type="scientific">Ficus carica</name>
    <name type="common">Common fig</name>
    <dbReference type="NCBI Taxonomy" id="3494"/>
    <lineage>
        <taxon>Eukaryota</taxon>
        <taxon>Viridiplantae</taxon>
        <taxon>Streptophyta</taxon>
        <taxon>Embryophyta</taxon>
        <taxon>Tracheophyta</taxon>
        <taxon>Spermatophyta</taxon>
        <taxon>Magnoliopsida</taxon>
        <taxon>eudicotyledons</taxon>
        <taxon>Gunneridae</taxon>
        <taxon>Pentapetalae</taxon>
        <taxon>rosids</taxon>
        <taxon>fabids</taxon>
        <taxon>Rosales</taxon>
        <taxon>Moraceae</taxon>
        <taxon>Ficeae</taxon>
        <taxon>Ficus</taxon>
    </lineage>
</organism>
<dbReference type="Proteomes" id="UP001187192">
    <property type="component" value="Unassembled WGS sequence"/>
</dbReference>
<protein>
    <submittedName>
        <fullName evidence="1">Uncharacterized protein</fullName>
    </submittedName>
</protein>
<accession>A0AA88EJ99</accession>
<sequence length="8" mass="1051">MWRGVFQK</sequence>
<name>A0AA88EJ99_FICCA</name>
<comment type="caution">
    <text evidence="1">The sequence shown here is derived from an EMBL/GenBank/DDBJ whole genome shotgun (WGS) entry which is preliminary data.</text>
</comment>